<dbReference type="CDD" id="cd01992">
    <property type="entry name" value="TilS_N"/>
    <property type="match status" value="1"/>
</dbReference>
<feature type="non-terminal residue" evidence="8">
    <location>
        <position position="265"/>
    </location>
</feature>
<keyword evidence="4" id="KW-0547">Nucleotide-binding</keyword>
<evidence type="ECO:0000259" key="7">
    <source>
        <dbReference type="Pfam" id="PF01171"/>
    </source>
</evidence>
<keyword evidence="5" id="KW-0067">ATP-binding</keyword>
<dbReference type="InterPro" id="IPR012795">
    <property type="entry name" value="tRNA_Ile_lys_synt_N"/>
</dbReference>
<dbReference type="PANTHER" id="PTHR43033:SF1">
    <property type="entry name" value="TRNA(ILE)-LYSIDINE SYNTHASE-RELATED"/>
    <property type="match status" value="1"/>
</dbReference>
<accession>A0A382M4Q1</accession>
<keyword evidence="3" id="KW-0819">tRNA processing</keyword>
<dbReference type="HAMAP" id="MF_01161">
    <property type="entry name" value="tRNA_Ile_lys_synt"/>
    <property type="match status" value="1"/>
</dbReference>
<comment type="catalytic activity">
    <reaction evidence="6">
        <text>cytidine(34) in tRNA(Ile2) + L-lysine + ATP = lysidine(34) in tRNA(Ile2) + AMP + diphosphate + H(+)</text>
        <dbReference type="Rhea" id="RHEA:43744"/>
        <dbReference type="Rhea" id="RHEA-COMP:10625"/>
        <dbReference type="Rhea" id="RHEA-COMP:10670"/>
        <dbReference type="ChEBI" id="CHEBI:15378"/>
        <dbReference type="ChEBI" id="CHEBI:30616"/>
        <dbReference type="ChEBI" id="CHEBI:32551"/>
        <dbReference type="ChEBI" id="CHEBI:33019"/>
        <dbReference type="ChEBI" id="CHEBI:82748"/>
        <dbReference type="ChEBI" id="CHEBI:83665"/>
        <dbReference type="ChEBI" id="CHEBI:456215"/>
        <dbReference type="EC" id="6.3.4.19"/>
    </reaction>
</comment>
<gene>
    <name evidence="8" type="ORF">METZ01_LOCUS296747</name>
</gene>
<dbReference type="PANTHER" id="PTHR43033">
    <property type="entry name" value="TRNA(ILE)-LYSIDINE SYNTHASE-RELATED"/>
    <property type="match status" value="1"/>
</dbReference>
<name>A0A382M4Q1_9ZZZZ</name>
<evidence type="ECO:0000256" key="5">
    <source>
        <dbReference type="ARBA" id="ARBA00022840"/>
    </source>
</evidence>
<proteinExistence type="inferred from homology"/>
<protein>
    <recommendedName>
        <fullName evidence="1">tRNA(Ile)-lysidine synthetase</fullName>
        <ecNumber evidence="1">6.3.4.19</ecNumber>
    </recommendedName>
</protein>
<sequence length="265" mass="28881">MPEFSDKFLQTISAAVYSSNLNGKAITAAVSGGPDSLAMVHALHHTAALTKIRLTVAHLDHGIRKEDSKSDAVFVKDFCNSIGIPCKVGSVDIPRIAKSRNLSIEDAARQERHKFLADTSSEFGSSAVALGHTSDDQAETVLMHLMRGAGLNGLRGMELTSTRIMQETSLNLFRPLLSISRVDVESYCAQAKLVPRLDSTNLSAEFTRNSVRLELTPLMEHYNPAVRQALIRLSRSASRDLLFLEQATSKAWKNSCKVSSGVISI</sequence>
<dbReference type="EMBL" id="UINC01091264">
    <property type="protein sequence ID" value="SVC43893.1"/>
    <property type="molecule type" value="Genomic_DNA"/>
</dbReference>
<evidence type="ECO:0000313" key="8">
    <source>
        <dbReference type="EMBL" id="SVC43893.1"/>
    </source>
</evidence>
<dbReference type="InterPro" id="IPR014729">
    <property type="entry name" value="Rossmann-like_a/b/a_fold"/>
</dbReference>
<dbReference type="Pfam" id="PF01171">
    <property type="entry name" value="ATP_bind_3"/>
    <property type="match status" value="1"/>
</dbReference>
<reference evidence="8" key="1">
    <citation type="submission" date="2018-05" db="EMBL/GenBank/DDBJ databases">
        <authorList>
            <person name="Lanie J.A."/>
            <person name="Ng W.-L."/>
            <person name="Kazmierczak K.M."/>
            <person name="Andrzejewski T.M."/>
            <person name="Davidsen T.M."/>
            <person name="Wayne K.J."/>
            <person name="Tettelin H."/>
            <person name="Glass J.I."/>
            <person name="Rusch D."/>
            <person name="Podicherti R."/>
            <person name="Tsui H.-C.T."/>
            <person name="Winkler M.E."/>
        </authorList>
    </citation>
    <scope>NUCLEOTIDE SEQUENCE</scope>
</reference>
<evidence type="ECO:0000256" key="2">
    <source>
        <dbReference type="ARBA" id="ARBA00022598"/>
    </source>
</evidence>
<evidence type="ECO:0000256" key="6">
    <source>
        <dbReference type="ARBA" id="ARBA00048539"/>
    </source>
</evidence>
<dbReference type="AlphaFoldDB" id="A0A382M4Q1"/>
<evidence type="ECO:0000256" key="1">
    <source>
        <dbReference type="ARBA" id="ARBA00013267"/>
    </source>
</evidence>
<feature type="non-terminal residue" evidence="8">
    <location>
        <position position="1"/>
    </location>
</feature>
<evidence type="ECO:0000256" key="3">
    <source>
        <dbReference type="ARBA" id="ARBA00022694"/>
    </source>
</evidence>
<dbReference type="NCBIfam" id="TIGR02432">
    <property type="entry name" value="lysidine_TilS_N"/>
    <property type="match status" value="1"/>
</dbReference>
<dbReference type="GO" id="GO:0005524">
    <property type="term" value="F:ATP binding"/>
    <property type="evidence" value="ECO:0007669"/>
    <property type="project" value="UniProtKB-KW"/>
</dbReference>
<organism evidence="8">
    <name type="scientific">marine metagenome</name>
    <dbReference type="NCBI Taxonomy" id="408172"/>
    <lineage>
        <taxon>unclassified sequences</taxon>
        <taxon>metagenomes</taxon>
        <taxon>ecological metagenomes</taxon>
    </lineage>
</organism>
<feature type="domain" description="tRNA(Ile)-lysidine/2-thiocytidine synthase N-terminal" evidence="7">
    <location>
        <begin position="26"/>
        <end position="213"/>
    </location>
</feature>
<dbReference type="GO" id="GO:0008033">
    <property type="term" value="P:tRNA processing"/>
    <property type="evidence" value="ECO:0007669"/>
    <property type="project" value="UniProtKB-KW"/>
</dbReference>
<dbReference type="SUPFAM" id="SSF52402">
    <property type="entry name" value="Adenine nucleotide alpha hydrolases-like"/>
    <property type="match status" value="1"/>
</dbReference>
<dbReference type="InterPro" id="IPR011063">
    <property type="entry name" value="TilS/TtcA_N"/>
</dbReference>
<dbReference type="InterPro" id="IPR012094">
    <property type="entry name" value="tRNA_Ile_lys_synt"/>
</dbReference>
<evidence type="ECO:0000256" key="4">
    <source>
        <dbReference type="ARBA" id="ARBA00022741"/>
    </source>
</evidence>
<dbReference type="GO" id="GO:0032267">
    <property type="term" value="F:tRNA(Ile)-lysidine synthase activity"/>
    <property type="evidence" value="ECO:0007669"/>
    <property type="project" value="UniProtKB-EC"/>
</dbReference>
<keyword evidence="2" id="KW-0436">Ligase</keyword>
<dbReference type="Gene3D" id="3.40.50.620">
    <property type="entry name" value="HUPs"/>
    <property type="match status" value="1"/>
</dbReference>
<dbReference type="EC" id="6.3.4.19" evidence="1"/>